<dbReference type="SUPFAM" id="SSF53756">
    <property type="entry name" value="UDP-Glycosyltransferase/glycogen phosphorylase"/>
    <property type="match status" value="1"/>
</dbReference>
<organism evidence="2 3">
    <name type="scientific">Celeribacter persicus</name>
    <dbReference type="NCBI Taxonomy" id="1651082"/>
    <lineage>
        <taxon>Bacteria</taxon>
        <taxon>Pseudomonadati</taxon>
        <taxon>Pseudomonadota</taxon>
        <taxon>Alphaproteobacteria</taxon>
        <taxon>Rhodobacterales</taxon>
        <taxon>Roseobacteraceae</taxon>
        <taxon>Celeribacter</taxon>
    </lineage>
</organism>
<feature type="domain" description="Glycosyltransferase subfamily 4-like N-terminal" evidence="1">
    <location>
        <begin position="19"/>
        <end position="186"/>
    </location>
</feature>
<evidence type="ECO:0000313" key="3">
    <source>
        <dbReference type="Proteomes" id="UP000244077"/>
    </source>
</evidence>
<name>A0A2T5HSM8_9RHOB</name>
<sequence>MRIAYVSTDPGIPVFGCKGASIHVQEMLRAFLGFGAEVTLIAPEPADPAPEGLGSVRLRPLPPAPKGDAEARATVLLNMNADVAAALSAEGPFDFVYERHALFAHAAMEWAAATGVPGALEVNAPLIEEQIRHRSLARLSEAQAVTRRAMISADQVLAVSTAVADYARGFGARTPHVVPNAVNPARFAEPAQFEGPFTVGFLGTLKPWHDVATLVDAMALLVRLEPQARLLIVGDGPEREALTHQVAEFGLSGCAEFTGALPAKSVPEQLRRMHVGTAPYRGSDPFYFSPLKLYEYMAAGLPVVASRVGTLDTVVAEARTGRLVPPDDPEALARTLANLAQSPQALRKMGATARHDVLAHHTWDRVAERVLSRAGLTFDGAA</sequence>
<dbReference type="CDD" id="cd03794">
    <property type="entry name" value="GT4_WbuB-like"/>
    <property type="match status" value="1"/>
</dbReference>
<protein>
    <submittedName>
        <fullName evidence="2">Glycosyltransferase involved in cell wall biosynthesis</fullName>
    </submittedName>
</protein>
<dbReference type="PANTHER" id="PTHR45947">
    <property type="entry name" value="SULFOQUINOVOSYL TRANSFERASE SQD2"/>
    <property type="match status" value="1"/>
</dbReference>
<dbReference type="OrthoDB" id="9790710at2"/>
<dbReference type="InterPro" id="IPR050194">
    <property type="entry name" value="Glycosyltransferase_grp1"/>
</dbReference>
<comment type="caution">
    <text evidence="2">The sequence shown here is derived from an EMBL/GenBank/DDBJ whole genome shotgun (WGS) entry which is preliminary data.</text>
</comment>
<proteinExistence type="predicted"/>
<dbReference type="InterPro" id="IPR028098">
    <property type="entry name" value="Glyco_trans_4-like_N"/>
</dbReference>
<dbReference type="EMBL" id="QAOH01000004">
    <property type="protein sequence ID" value="PTQ74589.1"/>
    <property type="molecule type" value="Genomic_DNA"/>
</dbReference>
<accession>A0A2T5HSM8</accession>
<dbReference type="AlphaFoldDB" id="A0A2T5HSM8"/>
<dbReference type="Proteomes" id="UP000244077">
    <property type="component" value="Unassembled WGS sequence"/>
</dbReference>
<keyword evidence="3" id="KW-1185">Reference proteome</keyword>
<keyword evidence="2" id="KW-0808">Transferase</keyword>
<dbReference type="RefSeq" id="WP_107815933.1">
    <property type="nucleotide sequence ID" value="NZ_QAOH01000004.1"/>
</dbReference>
<evidence type="ECO:0000313" key="2">
    <source>
        <dbReference type="EMBL" id="PTQ74589.1"/>
    </source>
</evidence>
<dbReference type="PANTHER" id="PTHR45947:SF3">
    <property type="entry name" value="SULFOQUINOVOSYL TRANSFERASE SQD2"/>
    <property type="match status" value="1"/>
</dbReference>
<reference evidence="2 3" key="1">
    <citation type="submission" date="2018-04" db="EMBL/GenBank/DDBJ databases">
        <title>Genomic Encyclopedia of Archaeal and Bacterial Type Strains, Phase II (KMG-II): from individual species to whole genera.</title>
        <authorList>
            <person name="Goeker M."/>
        </authorList>
    </citation>
    <scope>NUCLEOTIDE SEQUENCE [LARGE SCALE GENOMIC DNA]</scope>
    <source>
        <strain evidence="2 3">DSM 100434</strain>
    </source>
</reference>
<dbReference type="Pfam" id="PF13439">
    <property type="entry name" value="Glyco_transf_4"/>
    <property type="match status" value="1"/>
</dbReference>
<evidence type="ECO:0000259" key="1">
    <source>
        <dbReference type="Pfam" id="PF13439"/>
    </source>
</evidence>
<dbReference type="Pfam" id="PF13692">
    <property type="entry name" value="Glyco_trans_1_4"/>
    <property type="match status" value="1"/>
</dbReference>
<gene>
    <name evidence="2" type="ORF">C8N42_104234</name>
</gene>
<dbReference type="GO" id="GO:0016757">
    <property type="term" value="F:glycosyltransferase activity"/>
    <property type="evidence" value="ECO:0007669"/>
    <property type="project" value="TreeGrafter"/>
</dbReference>
<dbReference type="Gene3D" id="3.40.50.2000">
    <property type="entry name" value="Glycogen Phosphorylase B"/>
    <property type="match status" value="2"/>
</dbReference>